<reference evidence="1 2" key="1">
    <citation type="submission" date="2024-11" db="EMBL/GenBank/DDBJ databases">
        <authorList>
            <person name="Heng Y.C."/>
            <person name="Lim A.C.H."/>
            <person name="Lee J.K.Y."/>
            <person name="Kittelmann S."/>
        </authorList>
    </citation>
    <scope>NUCLEOTIDE SEQUENCE [LARGE SCALE GENOMIC DNA]</scope>
    <source>
        <strain evidence="1 2">WILCCON 0114</strain>
    </source>
</reference>
<gene>
    <name evidence="1" type="ORF">ACJDT4_09640</name>
</gene>
<evidence type="ECO:0000313" key="2">
    <source>
        <dbReference type="Proteomes" id="UP001623592"/>
    </source>
</evidence>
<keyword evidence="2" id="KW-1185">Reference proteome</keyword>
<proteinExistence type="predicted"/>
<evidence type="ECO:0000313" key="1">
    <source>
        <dbReference type="EMBL" id="MFL0250682.1"/>
    </source>
</evidence>
<dbReference type="RefSeq" id="WP_406787347.1">
    <property type="nucleotide sequence ID" value="NZ_JBJIAA010000007.1"/>
</dbReference>
<protein>
    <submittedName>
        <fullName evidence="1">Uncharacterized protein</fullName>
    </submittedName>
</protein>
<dbReference type="EMBL" id="JBJIAA010000007">
    <property type="protein sequence ID" value="MFL0250682.1"/>
    <property type="molecule type" value="Genomic_DNA"/>
</dbReference>
<dbReference type="Proteomes" id="UP001623592">
    <property type="component" value="Unassembled WGS sequence"/>
</dbReference>
<accession>A0ABW8TEP4</accession>
<sequence length="106" mass="12287">MDKYYEKILEIGKDADSIIQMLRSKKMSALEKIIDFIFTNSVSVVDGLSTRGVYYLVTKGNVSKLVHVSSELEIEEFDVTTEVQSSPNLRKFEYKGNYYKTLKKFR</sequence>
<organism evidence="1 2">
    <name type="scientific">Clostridium neuense</name>
    <dbReference type="NCBI Taxonomy" id="1728934"/>
    <lineage>
        <taxon>Bacteria</taxon>
        <taxon>Bacillati</taxon>
        <taxon>Bacillota</taxon>
        <taxon>Clostridia</taxon>
        <taxon>Eubacteriales</taxon>
        <taxon>Clostridiaceae</taxon>
        <taxon>Clostridium</taxon>
    </lineage>
</organism>
<comment type="caution">
    <text evidence="1">The sequence shown here is derived from an EMBL/GenBank/DDBJ whole genome shotgun (WGS) entry which is preliminary data.</text>
</comment>
<name>A0ABW8TEP4_9CLOT</name>